<evidence type="ECO:0000256" key="2">
    <source>
        <dbReference type="ARBA" id="ARBA00022771"/>
    </source>
</evidence>
<dbReference type="SUPFAM" id="SSF57863">
    <property type="entry name" value="ArfGap/RecO-like zinc finger"/>
    <property type="match status" value="1"/>
</dbReference>
<dbReference type="PANTHER" id="PTHR23180:SF160">
    <property type="entry name" value="ADP-RIBOSYLATION FACTOR GTPASE-ACTIVATING PROTEIN EFFECTOR PROTEIN 1"/>
    <property type="match status" value="1"/>
</dbReference>
<dbReference type="InterPro" id="IPR001164">
    <property type="entry name" value="ArfGAP_dom"/>
</dbReference>
<dbReference type="EMBL" id="GIBP01005478">
    <property type="protein sequence ID" value="NDV34447.1"/>
    <property type="molecule type" value="Transcribed_RNA"/>
</dbReference>
<protein>
    <recommendedName>
        <fullName evidence="5">Arf-GAP domain-containing protein</fullName>
    </recommendedName>
</protein>
<evidence type="ECO:0000313" key="6">
    <source>
        <dbReference type="EMBL" id="NDV34447.1"/>
    </source>
</evidence>
<keyword evidence="1" id="KW-0479">Metal-binding</keyword>
<keyword evidence="3" id="KW-0862">Zinc</keyword>
<dbReference type="GO" id="GO:0008270">
    <property type="term" value="F:zinc ion binding"/>
    <property type="evidence" value="ECO:0007669"/>
    <property type="project" value="UniProtKB-KW"/>
</dbReference>
<evidence type="ECO:0000256" key="4">
    <source>
        <dbReference type="SAM" id="MobiDB-lite"/>
    </source>
</evidence>
<dbReference type="Gene3D" id="1.10.220.150">
    <property type="entry name" value="Arf GTPase activating protein"/>
    <property type="match status" value="1"/>
</dbReference>
<dbReference type="PANTHER" id="PTHR23180">
    <property type="entry name" value="CENTAURIN/ARF"/>
    <property type="match status" value="1"/>
</dbReference>
<dbReference type="Pfam" id="PF01412">
    <property type="entry name" value="ArfGap"/>
    <property type="match status" value="1"/>
</dbReference>
<dbReference type="InterPro" id="IPR038508">
    <property type="entry name" value="ArfGAP_dom_sf"/>
</dbReference>
<dbReference type="InterPro" id="IPR037278">
    <property type="entry name" value="ARFGAP/RecO"/>
</dbReference>
<feature type="region of interest" description="Disordered" evidence="4">
    <location>
        <begin position="232"/>
        <end position="264"/>
    </location>
</feature>
<organism evidence="6">
    <name type="scientific">Arcella intermedia</name>
    <dbReference type="NCBI Taxonomy" id="1963864"/>
    <lineage>
        <taxon>Eukaryota</taxon>
        <taxon>Amoebozoa</taxon>
        <taxon>Tubulinea</taxon>
        <taxon>Elardia</taxon>
        <taxon>Arcellinida</taxon>
        <taxon>Sphaerothecina</taxon>
        <taxon>Arcellidae</taxon>
        <taxon>Arcella</taxon>
    </lineage>
</organism>
<proteinExistence type="predicted"/>
<dbReference type="GO" id="GO:0005096">
    <property type="term" value="F:GTPase activator activity"/>
    <property type="evidence" value="ECO:0007669"/>
    <property type="project" value="InterPro"/>
</dbReference>
<accession>A0A6B2LC80</accession>
<dbReference type="AlphaFoldDB" id="A0A6B2LC80"/>
<evidence type="ECO:0000256" key="3">
    <source>
        <dbReference type="ARBA" id="ARBA00022833"/>
    </source>
</evidence>
<name>A0A6B2LC80_9EUKA</name>
<reference evidence="6" key="1">
    <citation type="journal article" date="2020" name="J. Eukaryot. Microbiol.">
        <title>De novo Sequencing, Assembly and Annotation of the Transcriptome for the Free-Living Testate Amoeba Arcella intermedia.</title>
        <authorList>
            <person name="Ribeiro G.M."/>
            <person name="Porfirio-Sousa A.L."/>
            <person name="Maurer-Alcala X.X."/>
            <person name="Katz L.A."/>
            <person name="Lahr D.J.G."/>
        </authorList>
    </citation>
    <scope>NUCLEOTIDE SEQUENCE</scope>
</reference>
<dbReference type="Gene3D" id="1.25.40.20">
    <property type="entry name" value="Ankyrin repeat-containing domain"/>
    <property type="match status" value="1"/>
</dbReference>
<sequence>MPFPFSEVKSLANDTFHPITLAYLKQLSNQVVNSIYEEIPPTRKPTMNTEMQSRETWILEKYISKKFVTPYSGDVALPQQLVDAVSREDVPELLRCVAQGANVLKIYCDNVHIMHLSIIENMNTMVEALLLSGLDVNLPDRTSGRTAVFFAIEQSNMELLRLLVQFHYADLSVVDAEGVDAATFANTKWETNKAESIFRHMRDFLKRRSSSHYKALNRLSHSDTLTSTYSTSIKQEDNENEDQAASTSEGQGALPDGFSLSNFL</sequence>
<evidence type="ECO:0000256" key="1">
    <source>
        <dbReference type="ARBA" id="ARBA00022723"/>
    </source>
</evidence>
<dbReference type="InterPro" id="IPR036770">
    <property type="entry name" value="Ankyrin_rpt-contain_sf"/>
</dbReference>
<keyword evidence="2" id="KW-0863">Zinc-finger</keyword>
<dbReference type="SUPFAM" id="SSF48403">
    <property type="entry name" value="Ankyrin repeat"/>
    <property type="match status" value="1"/>
</dbReference>
<feature type="domain" description="Arf-GAP" evidence="5">
    <location>
        <begin position="5"/>
        <end position="69"/>
    </location>
</feature>
<evidence type="ECO:0000259" key="5">
    <source>
        <dbReference type="Pfam" id="PF01412"/>
    </source>
</evidence>
<dbReference type="InterPro" id="IPR045258">
    <property type="entry name" value="ACAP1/2/3-like"/>
</dbReference>